<feature type="region of interest" description="Disordered" evidence="1">
    <location>
        <begin position="621"/>
        <end position="642"/>
    </location>
</feature>
<dbReference type="Pfam" id="PF00169">
    <property type="entry name" value="PH"/>
    <property type="match status" value="1"/>
</dbReference>
<feature type="compositionally biased region" description="Pro residues" evidence="1">
    <location>
        <begin position="364"/>
        <end position="373"/>
    </location>
</feature>
<evidence type="ECO:0000313" key="3">
    <source>
        <dbReference type="EMBL" id="KAL3879801.1"/>
    </source>
</evidence>
<dbReference type="Proteomes" id="UP001634394">
    <property type="component" value="Unassembled WGS sequence"/>
</dbReference>
<dbReference type="InterPro" id="IPR011993">
    <property type="entry name" value="PH-like_dom_sf"/>
</dbReference>
<evidence type="ECO:0000313" key="4">
    <source>
        <dbReference type="Proteomes" id="UP001634394"/>
    </source>
</evidence>
<dbReference type="PROSITE" id="PS50003">
    <property type="entry name" value="PH_DOMAIN"/>
    <property type="match status" value="1"/>
</dbReference>
<dbReference type="SUPFAM" id="SSF50729">
    <property type="entry name" value="PH domain-like"/>
    <property type="match status" value="1"/>
</dbReference>
<dbReference type="Gene3D" id="2.30.29.30">
    <property type="entry name" value="Pleckstrin-homology domain (PH domain)/Phosphotyrosine-binding domain (PTB)"/>
    <property type="match status" value="1"/>
</dbReference>
<feature type="compositionally biased region" description="Polar residues" evidence="1">
    <location>
        <begin position="164"/>
        <end position="173"/>
    </location>
</feature>
<feature type="region of interest" description="Disordered" evidence="1">
    <location>
        <begin position="269"/>
        <end position="377"/>
    </location>
</feature>
<organism evidence="3 4">
    <name type="scientific">Sinanodonta woodiana</name>
    <name type="common">Chinese pond mussel</name>
    <name type="synonym">Anodonta woodiana</name>
    <dbReference type="NCBI Taxonomy" id="1069815"/>
    <lineage>
        <taxon>Eukaryota</taxon>
        <taxon>Metazoa</taxon>
        <taxon>Spiralia</taxon>
        <taxon>Lophotrochozoa</taxon>
        <taxon>Mollusca</taxon>
        <taxon>Bivalvia</taxon>
        <taxon>Autobranchia</taxon>
        <taxon>Heteroconchia</taxon>
        <taxon>Palaeoheterodonta</taxon>
        <taxon>Unionida</taxon>
        <taxon>Unionoidea</taxon>
        <taxon>Unionidae</taxon>
        <taxon>Unioninae</taxon>
        <taxon>Sinanodonta</taxon>
    </lineage>
</organism>
<feature type="region of interest" description="Disordered" evidence="1">
    <location>
        <begin position="477"/>
        <end position="589"/>
    </location>
</feature>
<accession>A0ABD3X0N0</accession>
<name>A0ABD3X0N0_SINWO</name>
<evidence type="ECO:0000256" key="1">
    <source>
        <dbReference type="SAM" id="MobiDB-lite"/>
    </source>
</evidence>
<feature type="compositionally biased region" description="Polar residues" evidence="1">
    <location>
        <begin position="543"/>
        <end position="563"/>
    </location>
</feature>
<dbReference type="InterPro" id="IPR046355">
    <property type="entry name" value="Gab1-4-like"/>
</dbReference>
<feature type="compositionally biased region" description="Basic and acidic residues" evidence="1">
    <location>
        <begin position="477"/>
        <end position="495"/>
    </location>
</feature>
<gene>
    <name evidence="3" type="ORF">ACJMK2_032084</name>
</gene>
<reference evidence="3 4" key="1">
    <citation type="submission" date="2024-11" db="EMBL/GenBank/DDBJ databases">
        <title>Chromosome-level genome assembly of the freshwater bivalve Anodonta woodiana.</title>
        <authorList>
            <person name="Chen X."/>
        </authorList>
    </citation>
    <scope>NUCLEOTIDE SEQUENCE [LARGE SCALE GENOMIC DNA]</scope>
    <source>
        <strain evidence="3">MN2024</strain>
        <tissue evidence="3">Gills</tissue>
    </source>
</reference>
<feature type="compositionally biased region" description="Polar residues" evidence="1">
    <location>
        <begin position="352"/>
        <end position="363"/>
    </location>
</feature>
<dbReference type="AlphaFoldDB" id="A0ABD3X0N0"/>
<feature type="compositionally biased region" description="Pro residues" evidence="1">
    <location>
        <begin position="511"/>
        <end position="529"/>
    </location>
</feature>
<proteinExistence type="predicted"/>
<feature type="compositionally biased region" description="Polar residues" evidence="1">
    <location>
        <begin position="181"/>
        <end position="193"/>
    </location>
</feature>
<feature type="region of interest" description="Disordered" evidence="1">
    <location>
        <begin position="143"/>
        <end position="193"/>
    </location>
</feature>
<keyword evidence="4" id="KW-1185">Reference proteome</keyword>
<feature type="domain" description="PH" evidence="2">
    <location>
        <begin position="36"/>
        <end position="140"/>
    </location>
</feature>
<protein>
    <recommendedName>
        <fullName evidence="2">PH domain-containing protein</fullName>
    </recommendedName>
</protein>
<evidence type="ECO:0000259" key="2">
    <source>
        <dbReference type="PROSITE" id="PS50003"/>
    </source>
</evidence>
<dbReference type="SMART" id="SM00233">
    <property type="entry name" value="PH"/>
    <property type="match status" value="1"/>
</dbReference>
<dbReference type="PANTHER" id="PTHR45960">
    <property type="entry name" value="GRB2-ASSOCIATED-BINDING PROTEIN"/>
    <property type="match status" value="1"/>
</dbReference>
<comment type="caution">
    <text evidence="3">The sequence shown here is derived from an EMBL/GenBank/DDBJ whole genome shotgun (WGS) entry which is preliminary data.</text>
</comment>
<dbReference type="EMBL" id="JBJQND010000004">
    <property type="protein sequence ID" value="KAL3879801.1"/>
    <property type="molecule type" value="Genomic_DNA"/>
</dbReference>
<dbReference type="InterPro" id="IPR001849">
    <property type="entry name" value="PH_domain"/>
</dbReference>
<dbReference type="PANTHER" id="PTHR45960:SF2">
    <property type="entry name" value="PROTEIN DAUGHTER OF SEVENLESS"/>
    <property type="match status" value="1"/>
</dbReference>
<feature type="compositionally biased region" description="Low complexity" evidence="1">
    <location>
        <begin position="272"/>
        <end position="281"/>
    </location>
</feature>
<feature type="compositionally biased region" description="Low complexity" evidence="1">
    <location>
        <begin position="310"/>
        <end position="319"/>
    </location>
</feature>
<sequence length="668" mass="74317">MRRRAKMNRQDHVVYSGWMIKSPPEKKLSGPWKIFRALSNGDMANTSKWKRRFFVLSKPSGSLPGEYLLNYYSDENCKKPKGSIDLEQCLEIIESLDSDQFQYLLAIKTTFKSRERTYFLATDTEEQMSTWVRNLCSVCGMKPDEASDQGTPQPPQRDEIVKKSPSSVSNRPPTSLKEPRSVQNPPQPNSIVTVTAQPKLQVVQPSAEASVRAMEYIPISECVSGKPLAPDPLAKLTYVGRQNSIDSVPEERAPPPPQKMSHTINEVFAPFDTRSSSTDTDSIYKVPPSRGRPFVDSTLDPYDVPTARHSPSSPRSSSSGESQKVDSAYASHSGLYDVPPSQGITQDELYSFPTSIPLSQDTTVPPPARPPKPIHLTSTVPIQEPYENLPPNSKAFSLVNNNVDVNSIVPPKSCFVSDPYDIPKSAIDVPDNSLFASPPAPHNTSLREHKYINAAPGVLQEDIDDVYLSMAKAFKKPHGEPHEVEYADMSGKESPEDSFSDMSLRNSIYDHPPPTRPAKNFPPPRPQKPASPGKPGDKDIYSIFSTARTRSFKKNSSSSNTPIISRRGNNIPLPQRHPDFSSSSEDEDDVLVDTAQNIWKATPPAPQNKDTELKYLDLALDDSPDEPIRSPHVPTGQSSPTEYREIDFVKTHALSEVKKMNWRVNEDH</sequence>